<dbReference type="SUPFAM" id="SSF52777">
    <property type="entry name" value="CoA-dependent acyltransferases"/>
    <property type="match status" value="1"/>
</dbReference>
<dbReference type="PANTHER" id="PTHR43178:SF5">
    <property type="entry name" value="LIPOAMIDE ACYLTRANSFERASE COMPONENT OF BRANCHED-CHAIN ALPHA-KETO ACID DEHYDROGENASE COMPLEX, MITOCHONDRIAL"/>
    <property type="match status" value="1"/>
</dbReference>
<dbReference type="Pfam" id="PF00198">
    <property type="entry name" value="2-oxoacid_dh"/>
    <property type="match status" value="2"/>
</dbReference>
<organism evidence="5">
    <name type="scientific">bioreactor metagenome</name>
    <dbReference type="NCBI Taxonomy" id="1076179"/>
    <lineage>
        <taxon>unclassified sequences</taxon>
        <taxon>metagenomes</taxon>
        <taxon>ecological metagenomes</taxon>
    </lineage>
</organism>
<dbReference type="InterPro" id="IPR050743">
    <property type="entry name" value="2-oxoacid_DH_E2_comp"/>
</dbReference>
<proteinExistence type="predicted"/>
<dbReference type="InterPro" id="IPR001078">
    <property type="entry name" value="2-oxoacid_DH_actylTfrase"/>
</dbReference>
<protein>
    <recommendedName>
        <fullName evidence="4">2-oxoacid dehydrogenase acyltransferase catalytic domain-containing protein</fullName>
    </recommendedName>
</protein>
<evidence type="ECO:0000259" key="4">
    <source>
        <dbReference type="Pfam" id="PF00198"/>
    </source>
</evidence>
<comment type="cofactor">
    <cofactor evidence="1">
        <name>(R)-lipoate</name>
        <dbReference type="ChEBI" id="CHEBI:83088"/>
    </cofactor>
</comment>
<dbReference type="InterPro" id="IPR023213">
    <property type="entry name" value="CAT-like_dom_sf"/>
</dbReference>
<dbReference type="GO" id="GO:0031405">
    <property type="term" value="F:lipoic acid binding"/>
    <property type="evidence" value="ECO:0007669"/>
    <property type="project" value="TreeGrafter"/>
</dbReference>
<keyword evidence="2" id="KW-0808">Transferase</keyword>
<dbReference type="GO" id="GO:0005737">
    <property type="term" value="C:cytoplasm"/>
    <property type="evidence" value="ECO:0007669"/>
    <property type="project" value="TreeGrafter"/>
</dbReference>
<dbReference type="PANTHER" id="PTHR43178">
    <property type="entry name" value="DIHYDROLIPOAMIDE ACETYLTRANSFERASE COMPONENT OF PYRUVATE DEHYDROGENASE COMPLEX"/>
    <property type="match status" value="1"/>
</dbReference>
<evidence type="ECO:0000256" key="2">
    <source>
        <dbReference type="ARBA" id="ARBA00022679"/>
    </source>
</evidence>
<feature type="domain" description="2-oxoacid dehydrogenase acyltransferase catalytic" evidence="4">
    <location>
        <begin position="182"/>
        <end position="259"/>
    </location>
</feature>
<dbReference type="EMBL" id="VSSQ01003507">
    <property type="protein sequence ID" value="MPM21033.1"/>
    <property type="molecule type" value="Genomic_DNA"/>
</dbReference>
<dbReference type="Gene3D" id="3.30.559.10">
    <property type="entry name" value="Chloramphenicol acetyltransferase-like domain"/>
    <property type="match status" value="1"/>
</dbReference>
<reference evidence="5" key="1">
    <citation type="submission" date="2019-08" db="EMBL/GenBank/DDBJ databases">
        <authorList>
            <person name="Kucharzyk K."/>
            <person name="Murdoch R.W."/>
            <person name="Higgins S."/>
            <person name="Loffler F."/>
        </authorList>
    </citation>
    <scope>NUCLEOTIDE SEQUENCE</scope>
</reference>
<name>A0A644Y3D2_9ZZZZ</name>
<gene>
    <name evidence="5" type="ORF">SDC9_67472</name>
</gene>
<comment type="caution">
    <text evidence="5">The sequence shown here is derived from an EMBL/GenBank/DDBJ whole genome shotgun (WGS) entry which is preliminary data.</text>
</comment>
<evidence type="ECO:0000256" key="1">
    <source>
        <dbReference type="ARBA" id="ARBA00001938"/>
    </source>
</evidence>
<evidence type="ECO:0000313" key="5">
    <source>
        <dbReference type="EMBL" id="MPM21033.1"/>
    </source>
</evidence>
<keyword evidence="3" id="KW-0012">Acyltransferase</keyword>
<dbReference type="AlphaFoldDB" id="A0A644Y3D2"/>
<dbReference type="GO" id="GO:0016407">
    <property type="term" value="F:acetyltransferase activity"/>
    <property type="evidence" value="ECO:0007669"/>
    <property type="project" value="TreeGrafter"/>
</dbReference>
<evidence type="ECO:0000256" key="3">
    <source>
        <dbReference type="ARBA" id="ARBA00023315"/>
    </source>
</evidence>
<sequence length="261" mass="29211">MTPGDKYTVSKFPQSRIASFDICAVSNLKHYVSVILEVDITESRKKVKKLKSDGVKISFFGWLLKGIATAIQKHPASAASLKNKREIIMFNSVTISTIIEKEIDGIRVPIPLVIKDADSKSAEEISLEIENAKKEEAESQTVVLNKKTNRMERFYYQLPGFLRRAVWRYILRNPKFAYNKMGNVAVSSLGMSGNINAWFIHKSIHPISFGIGSVSKKPLVINDSVEVREILNMTILLDHDVLDGVPMAKFVRDLSALLSSA</sequence>
<accession>A0A644Y3D2</accession>
<feature type="domain" description="2-oxoacid dehydrogenase acyltransferase catalytic" evidence="4">
    <location>
        <begin position="32"/>
        <end position="137"/>
    </location>
</feature>